<organism evidence="1 2">
    <name type="scientific">Gordonia sihwensis NBRC 108236</name>
    <dbReference type="NCBI Taxonomy" id="1223544"/>
    <lineage>
        <taxon>Bacteria</taxon>
        <taxon>Bacillati</taxon>
        <taxon>Actinomycetota</taxon>
        <taxon>Actinomycetes</taxon>
        <taxon>Mycobacteriales</taxon>
        <taxon>Gordoniaceae</taxon>
        <taxon>Gordonia</taxon>
    </lineage>
</organism>
<dbReference type="AlphaFoldDB" id="L7LNH5"/>
<dbReference type="RefSeq" id="WP_006896980.1">
    <property type="nucleotide sequence ID" value="NZ_BANU01000019.1"/>
</dbReference>
<dbReference type="eggNOG" id="ENOG5033RUQ">
    <property type="taxonomic scope" value="Bacteria"/>
</dbReference>
<evidence type="ECO:0000313" key="1">
    <source>
        <dbReference type="EMBL" id="GAC61578.1"/>
    </source>
</evidence>
<accession>L7LNH5</accession>
<gene>
    <name evidence="1" type="ORF">GSI01S_19_00420</name>
</gene>
<keyword evidence="2" id="KW-1185">Reference proteome</keyword>
<dbReference type="Proteomes" id="UP000035083">
    <property type="component" value="Unassembled WGS sequence"/>
</dbReference>
<sequence length="411" mass="44450">MSITRPADNRPWNSRPFFSRPAREDASALAVLDVDELFAFGGDSARGYSSQGDVLVSQTSDGVDLNRLWDDAAAAMSKWNQQRSSLAALVSYPTVNAADAIPQVLGGDHFEEASEFGEPTGLRAEPNATILGYDFTDFDLASRFTWKFLRSASAEQVRSVVNRAFESDNRLVTGSILRRLFDPAEKLNEVGHKVYGLYNGEDGMIPPSHAGQDFPAEASHYLVSGNAVLDPGDLVDAINAVRSKGFGTDGSSRLIVLCHPNEGEIISTFRAGIESGGIESKYDFIPSASAPAYLAAENVVGQVAPGEFGGLEVLGSYGPAWIVPSYYLPVGYIAVVATGGPNSNLNPVAFRQHPNAAYQGLRMIPGRDQRYPLTDSFFQRSFGTGVRYRGAACVVQVKEIGDYEAPTWDWK</sequence>
<dbReference type="EMBL" id="BANU01000019">
    <property type="protein sequence ID" value="GAC61578.1"/>
    <property type="molecule type" value="Genomic_DNA"/>
</dbReference>
<reference evidence="1 2" key="1">
    <citation type="submission" date="2012-12" db="EMBL/GenBank/DDBJ databases">
        <title>Whole genome shotgun sequence of Gordonia sihwensis NBRC 108236.</title>
        <authorList>
            <person name="Yoshida I."/>
            <person name="Hosoyama A."/>
            <person name="Tsuchikane K."/>
            <person name="Ando Y."/>
            <person name="Baba S."/>
            <person name="Ohji S."/>
            <person name="Hamada M."/>
            <person name="Tamura T."/>
            <person name="Yamazoe A."/>
            <person name="Yamazaki S."/>
            <person name="Fujita N."/>
        </authorList>
    </citation>
    <scope>NUCLEOTIDE SEQUENCE [LARGE SCALE GENOMIC DNA]</scope>
    <source>
        <strain evidence="1 2">NBRC 108236</strain>
    </source>
</reference>
<proteinExistence type="predicted"/>
<evidence type="ECO:0000313" key="2">
    <source>
        <dbReference type="Proteomes" id="UP000035083"/>
    </source>
</evidence>
<name>L7LNH5_9ACTN</name>
<comment type="caution">
    <text evidence="1">The sequence shown here is derived from an EMBL/GenBank/DDBJ whole genome shotgun (WGS) entry which is preliminary data.</text>
</comment>
<protein>
    <recommendedName>
        <fullName evidence="3">Bacteriophage protein</fullName>
    </recommendedName>
</protein>
<evidence type="ECO:0008006" key="3">
    <source>
        <dbReference type="Google" id="ProtNLM"/>
    </source>
</evidence>